<comment type="caution">
    <text evidence="2">The sequence shown here is derived from an EMBL/GenBank/DDBJ whole genome shotgun (WGS) entry which is preliminary data.</text>
</comment>
<feature type="transmembrane region" description="Helical" evidence="1">
    <location>
        <begin position="12"/>
        <end position="35"/>
    </location>
</feature>
<keyword evidence="1" id="KW-1133">Transmembrane helix</keyword>
<dbReference type="AlphaFoldDB" id="A0A850CBD9"/>
<feature type="transmembrane region" description="Helical" evidence="1">
    <location>
        <begin position="41"/>
        <end position="60"/>
    </location>
</feature>
<gene>
    <name evidence="2" type="ORF">HOQ43_12460</name>
</gene>
<proteinExistence type="predicted"/>
<evidence type="ECO:0000313" key="2">
    <source>
        <dbReference type="EMBL" id="NUQ89262.1"/>
    </source>
</evidence>
<protein>
    <submittedName>
        <fullName evidence="2">Uncharacterized protein</fullName>
    </submittedName>
</protein>
<dbReference type="EMBL" id="JABFXE010000511">
    <property type="protein sequence ID" value="NUQ89262.1"/>
    <property type="molecule type" value="Genomic_DNA"/>
</dbReference>
<evidence type="ECO:0000256" key="1">
    <source>
        <dbReference type="SAM" id="Phobius"/>
    </source>
</evidence>
<evidence type="ECO:0000313" key="3">
    <source>
        <dbReference type="Proteomes" id="UP000574690"/>
    </source>
</evidence>
<accession>A0A850CBD9</accession>
<keyword evidence="1" id="KW-0472">Membrane</keyword>
<name>A0A850CBD9_9ACTN</name>
<sequence>MRDKSTALISVRAFVILHAALMTGSLAGGLAYLATGSVPESVMYAAGAFSSSLILLHRIIDRTRP</sequence>
<reference evidence="2 3" key="1">
    <citation type="submission" date="2020-05" db="EMBL/GenBank/DDBJ databases">
        <title>DNA-SIP metagenomic assembled genomes.</title>
        <authorList>
            <person name="Yu J."/>
        </authorList>
    </citation>
    <scope>NUCLEOTIDE SEQUENCE [LARGE SCALE GENOMIC DNA]</scope>
    <source>
        <strain evidence="2">Bin5.27</strain>
    </source>
</reference>
<dbReference type="Proteomes" id="UP000574690">
    <property type="component" value="Unassembled WGS sequence"/>
</dbReference>
<organism evidence="2 3">
    <name type="scientific">Glycomyces artemisiae</name>
    <dbReference type="NCBI Taxonomy" id="1076443"/>
    <lineage>
        <taxon>Bacteria</taxon>
        <taxon>Bacillati</taxon>
        <taxon>Actinomycetota</taxon>
        <taxon>Actinomycetes</taxon>
        <taxon>Glycomycetales</taxon>
        <taxon>Glycomycetaceae</taxon>
        <taxon>Glycomyces</taxon>
    </lineage>
</organism>
<keyword evidence="1" id="KW-0812">Transmembrane</keyword>